<feature type="transmembrane region" description="Helical" evidence="9">
    <location>
        <begin position="52"/>
        <end position="74"/>
    </location>
</feature>
<evidence type="ECO:0000256" key="8">
    <source>
        <dbReference type="ARBA" id="ARBA00023224"/>
    </source>
</evidence>
<keyword evidence="8" id="KW-0807">Transducer</keyword>
<proteinExistence type="predicted"/>
<reference evidence="11" key="1">
    <citation type="submission" date="2021-10" db="EMBL/GenBank/DDBJ databases">
        <title>Tropical sea cucumber genome reveals ecological adaptation and Cuvierian tubules defense mechanism.</title>
        <authorList>
            <person name="Chen T."/>
        </authorList>
    </citation>
    <scope>NUCLEOTIDE SEQUENCE</scope>
    <source>
        <strain evidence="11">Nanhai2018</strain>
        <tissue evidence="11">Muscle</tissue>
    </source>
</reference>
<dbReference type="GO" id="GO:0005886">
    <property type="term" value="C:plasma membrane"/>
    <property type="evidence" value="ECO:0007669"/>
    <property type="project" value="UniProtKB-SubCell"/>
</dbReference>
<protein>
    <submittedName>
        <fullName evidence="11">Histamine H4 receptor</fullName>
    </submittedName>
</protein>
<organism evidence="11 12">
    <name type="scientific">Holothuria leucospilota</name>
    <name type="common">Black long sea cucumber</name>
    <name type="synonym">Mertensiothuria leucospilota</name>
    <dbReference type="NCBI Taxonomy" id="206669"/>
    <lineage>
        <taxon>Eukaryota</taxon>
        <taxon>Metazoa</taxon>
        <taxon>Echinodermata</taxon>
        <taxon>Eleutherozoa</taxon>
        <taxon>Echinozoa</taxon>
        <taxon>Holothuroidea</taxon>
        <taxon>Aspidochirotacea</taxon>
        <taxon>Aspidochirotida</taxon>
        <taxon>Holothuriidae</taxon>
        <taxon>Holothuria</taxon>
    </lineage>
</organism>
<dbReference type="SUPFAM" id="SSF81321">
    <property type="entry name" value="Family A G protein-coupled receptor-like"/>
    <property type="match status" value="1"/>
</dbReference>
<dbReference type="OrthoDB" id="9996086at2759"/>
<dbReference type="PANTHER" id="PTHR24248">
    <property type="entry name" value="ADRENERGIC RECEPTOR-RELATED G-PROTEIN COUPLED RECEPTOR"/>
    <property type="match status" value="1"/>
</dbReference>
<evidence type="ECO:0000256" key="5">
    <source>
        <dbReference type="ARBA" id="ARBA00023040"/>
    </source>
</evidence>
<dbReference type="CDD" id="cd00637">
    <property type="entry name" value="7tm_classA_rhodopsin-like"/>
    <property type="match status" value="1"/>
</dbReference>
<keyword evidence="12" id="KW-1185">Reference proteome</keyword>
<evidence type="ECO:0000256" key="1">
    <source>
        <dbReference type="ARBA" id="ARBA00004651"/>
    </source>
</evidence>
<feature type="transmembrane region" description="Helical" evidence="9">
    <location>
        <begin position="134"/>
        <end position="157"/>
    </location>
</feature>
<dbReference type="PRINTS" id="PR00237">
    <property type="entry name" value="GPCRRHODOPSN"/>
</dbReference>
<name>A0A9Q1CFR7_HOLLE</name>
<dbReference type="InterPro" id="IPR000276">
    <property type="entry name" value="GPCR_Rhodpsn"/>
</dbReference>
<evidence type="ECO:0000256" key="4">
    <source>
        <dbReference type="ARBA" id="ARBA00022989"/>
    </source>
</evidence>
<accession>A0A9Q1CFR7</accession>
<keyword evidence="4 9" id="KW-1133">Transmembrane helix</keyword>
<dbReference type="GO" id="GO:0043410">
    <property type="term" value="P:positive regulation of MAPK cascade"/>
    <property type="evidence" value="ECO:0007669"/>
    <property type="project" value="TreeGrafter"/>
</dbReference>
<dbReference type="EMBL" id="JAIZAY010000004">
    <property type="protein sequence ID" value="KAJ8044151.1"/>
    <property type="molecule type" value="Genomic_DNA"/>
</dbReference>
<feature type="transmembrane region" description="Helical" evidence="9">
    <location>
        <begin position="323"/>
        <end position="345"/>
    </location>
</feature>
<keyword evidence="7 11" id="KW-0675">Receptor</keyword>
<dbReference type="PANTHER" id="PTHR24248:SF120">
    <property type="entry name" value="G-PROTEIN COUPLED RECEPTORS FAMILY 1 PROFILE DOMAIN-CONTAINING PROTEIN"/>
    <property type="match status" value="1"/>
</dbReference>
<comment type="subcellular location">
    <subcellularLocation>
        <location evidence="1">Cell membrane</location>
        <topology evidence="1">Multi-pass membrane protein</topology>
    </subcellularLocation>
</comment>
<feature type="transmembrane region" description="Helical" evidence="9">
    <location>
        <begin position="294"/>
        <end position="317"/>
    </location>
</feature>
<dbReference type="AlphaFoldDB" id="A0A9Q1CFR7"/>
<dbReference type="InterPro" id="IPR017452">
    <property type="entry name" value="GPCR_Rhodpsn_7TM"/>
</dbReference>
<dbReference type="Pfam" id="PF00001">
    <property type="entry name" value="7tm_1"/>
    <property type="match status" value="1"/>
</dbReference>
<evidence type="ECO:0000256" key="6">
    <source>
        <dbReference type="ARBA" id="ARBA00023136"/>
    </source>
</evidence>
<feature type="transmembrane region" description="Helical" evidence="9">
    <location>
        <begin position="177"/>
        <end position="202"/>
    </location>
</feature>
<evidence type="ECO:0000259" key="10">
    <source>
        <dbReference type="PROSITE" id="PS50262"/>
    </source>
</evidence>
<sequence>MDGNNTYYSNIDLPLRQKVVYLVLGIAIVIVNILVMVAFAQDRDIRRIPANYFVLNLSISDLLMGLDCILTFFWSAYGGVVPLFESTRCIIIGALHYGVALMSVLIVIQMSYDRLQMVSNPFKHREKTVRKAKIIALSSWLFLVAYVLVIFVTHWLFMHEPTKALCVVTNLPRAFVSISLCLSFALPLFAFITLNVFLIIELKRATLEKFRRKRTEIDRRRSHGKNVVTNENSSDSHFMNIKDSKEITIHGKMVKIGEYLTPKETRSVFDGPLSYVDGAIERELQKVSKAARKLTIFVGVFCLNWFPFYVIILIDTIVPVPDWIVIGGSLNVSFNSLINPFLYALMNRRFRDRVVLMSIGFRRKIMKLCTL</sequence>
<dbReference type="GO" id="GO:0071880">
    <property type="term" value="P:adenylate cyclase-activating adrenergic receptor signaling pathway"/>
    <property type="evidence" value="ECO:0007669"/>
    <property type="project" value="TreeGrafter"/>
</dbReference>
<keyword evidence="6 9" id="KW-0472">Membrane</keyword>
<dbReference type="GO" id="GO:0004930">
    <property type="term" value="F:G protein-coupled receptor activity"/>
    <property type="evidence" value="ECO:0007669"/>
    <property type="project" value="UniProtKB-KW"/>
</dbReference>
<evidence type="ECO:0000313" key="12">
    <source>
        <dbReference type="Proteomes" id="UP001152320"/>
    </source>
</evidence>
<feature type="transmembrane region" description="Helical" evidence="9">
    <location>
        <begin position="20"/>
        <end position="40"/>
    </location>
</feature>
<comment type="caution">
    <text evidence="11">The sequence shown here is derived from an EMBL/GenBank/DDBJ whole genome shotgun (WGS) entry which is preliminary data.</text>
</comment>
<gene>
    <name evidence="11" type="ORF">HOLleu_11534</name>
</gene>
<keyword evidence="3 9" id="KW-0812">Transmembrane</keyword>
<evidence type="ECO:0000313" key="11">
    <source>
        <dbReference type="EMBL" id="KAJ8044151.1"/>
    </source>
</evidence>
<evidence type="ECO:0000256" key="9">
    <source>
        <dbReference type="SAM" id="Phobius"/>
    </source>
</evidence>
<feature type="transmembrane region" description="Helical" evidence="9">
    <location>
        <begin position="94"/>
        <end position="113"/>
    </location>
</feature>
<evidence type="ECO:0000256" key="7">
    <source>
        <dbReference type="ARBA" id="ARBA00023170"/>
    </source>
</evidence>
<dbReference type="Proteomes" id="UP001152320">
    <property type="component" value="Chromosome 4"/>
</dbReference>
<keyword evidence="5" id="KW-0297">G-protein coupled receptor</keyword>
<evidence type="ECO:0000256" key="3">
    <source>
        <dbReference type="ARBA" id="ARBA00022692"/>
    </source>
</evidence>
<dbReference type="Gene3D" id="1.20.1070.10">
    <property type="entry name" value="Rhodopsin 7-helix transmembrane proteins"/>
    <property type="match status" value="1"/>
</dbReference>
<keyword evidence="2" id="KW-1003">Cell membrane</keyword>
<evidence type="ECO:0000256" key="2">
    <source>
        <dbReference type="ARBA" id="ARBA00022475"/>
    </source>
</evidence>
<dbReference type="PROSITE" id="PS50262">
    <property type="entry name" value="G_PROTEIN_RECEP_F1_2"/>
    <property type="match status" value="1"/>
</dbReference>
<feature type="domain" description="G-protein coupled receptors family 1 profile" evidence="10">
    <location>
        <begin position="31"/>
        <end position="343"/>
    </location>
</feature>